<dbReference type="AlphaFoldDB" id="A0A2M7E6T1"/>
<evidence type="ECO:0000259" key="9">
    <source>
        <dbReference type="Pfam" id="PF00696"/>
    </source>
</evidence>
<name>A0A2M7E6T1_9BACT</name>
<keyword evidence="1 8" id="KW-0963">Cytoplasm</keyword>
<dbReference type="UniPathway" id="UPA00098">
    <property type="reaction ID" value="UER00359"/>
</dbReference>
<organism evidence="10 11">
    <name type="scientific">bacterium (Candidatus Ratteibacteria) CG01_land_8_20_14_3_00_40_19</name>
    <dbReference type="NCBI Taxonomy" id="2014290"/>
    <lineage>
        <taxon>Bacteria</taxon>
        <taxon>Candidatus Ratteibacteria</taxon>
    </lineage>
</organism>
<dbReference type="PANTHER" id="PTHR43654:SF1">
    <property type="entry name" value="ISOPENTENYL PHOSPHATE KINASE"/>
    <property type="match status" value="1"/>
</dbReference>
<comment type="similarity">
    <text evidence="8">Belongs to the glutamate 5-kinase family.</text>
</comment>
<dbReference type="PRINTS" id="PR00474">
    <property type="entry name" value="GLU5KINASE"/>
</dbReference>
<feature type="binding site" evidence="8">
    <location>
        <begin position="175"/>
        <end position="176"/>
    </location>
    <ligand>
        <name>ATP</name>
        <dbReference type="ChEBI" id="CHEBI:30616"/>
    </ligand>
</feature>
<evidence type="ECO:0000256" key="1">
    <source>
        <dbReference type="ARBA" id="ARBA00022490"/>
    </source>
</evidence>
<feature type="binding site" evidence="8">
    <location>
        <position position="143"/>
    </location>
    <ligand>
        <name>substrate</name>
    </ligand>
</feature>
<comment type="caution">
    <text evidence="10">The sequence shown here is derived from an EMBL/GenBank/DDBJ whole genome shotgun (WGS) entry which is preliminary data.</text>
</comment>
<evidence type="ECO:0000313" key="10">
    <source>
        <dbReference type="EMBL" id="PIV63440.1"/>
    </source>
</evidence>
<dbReference type="Gene3D" id="3.40.1160.10">
    <property type="entry name" value="Acetylglutamate kinase-like"/>
    <property type="match status" value="1"/>
</dbReference>
<evidence type="ECO:0000313" key="11">
    <source>
        <dbReference type="Proteomes" id="UP000228886"/>
    </source>
</evidence>
<dbReference type="InterPro" id="IPR001048">
    <property type="entry name" value="Asp/Glu/Uridylate_kinase"/>
</dbReference>
<dbReference type="InterPro" id="IPR019797">
    <property type="entry name" value="Glutamate_5-kinase_CS"/>
</dbReference>
<comment type="function">
    <text evidence="8">Catalyzes the transfer of a phosphate group to glutamate to form L-glutamate 5-phosphate.</text>
</comment>
<dbReference type="CDD" id="cd04242">
    <property type="entry name" value="AAK_G5K_ProB"/>
    <property type="match status" value="1"/>
</dbReference>
<dbReference type="GO" id="GO:0005524">
    <property type="term" value="F:ATP binding"/>
    <property type="evidence" value="ECO:0007669"/>
    <property type="project" value="UniProtKB-KW"/>
</dbReference>
<dbReference type="PROSITE" id="PS00902">
    <property type="entry name" value="GLUTAMATE_5_KINASE"/>
    <property type="match status" value="1"/>
</dbReference>
<dbReference type="GO" id="GO:0055129">
    <property type="term" value="P:L-proline biosynthetic process"/>
    <property type="evidence" value="ECO:0007669"/>
    <property type="project" value="UniProtKB-UniRule"/>
</dbReference>
<feature type="binding site" evidence="8">
    <location>
        <position position="56"/>
    </location>
    <ligand>
        <name>substrate</name>
    </ligand>
</feature>
<keyword evidence="5 8" id="KW-0547">Nucleotide-binding</keyword>
<dbReference type="GO" id="GO:0005829">
    <property type="term" value="C:cytosol"/>
    <property type="evidence" value="ECO:0007669"/>
    <property type="project" value="TreeGrafter"/>
</dbReference>
<dbReference type="Proteomes" id="UP000228886">
    <property type="component" value="Unassembled WGS sequence"/>
</dbReference>
<dbReference type="PIRSF" id="PIRSF000729">
    <property type="entry name" value="GK"/>
    <property type="match status" value="1"/>
</dbReference>
<dbReference type="Pfam" id="PF00696">
    <property type="entry name" value="AA_kinase"/>
    <property type="match status" value="1"/>
</dbReference>
<feature type="binding site" evidence="8">
    <location>
        <position position="16"/>
    </location>
    <ligand>
        <name>ATP</name>
        <dbReference type="ChEBI" id="CHEBI:30616"/>
    </ligand>
</feature>
<feature type="binding site" evidence="8">
    <location>
        <position position="155"/>
    </location>
    <ligand>
        <name>substrate</name>
    </ligand>
</feature>
<dbReference type="EC" id="2.7.2.11" evidence="8"/>
<sequence>MKRIQLLSKVSRVVIKLGTRVLTTRENRLDTSKIEELVEEFVWLRKKGIQLTIVTSGAITAGMKSLGLKIRPKNLAKLQAAACVGQSQLMRIYERLFKERGFIVGQILLTKDILAKKERYLNVRNTLSSLLSLNVIPIINENDSVAVDEIKFGDNDTLSALVTNLVEANLLIILSDVDGLYADYYRTDKSGRCYQRGKLLSCVENISEDIEKFAKRTNSPQSMGGMITKIQAAKTVLKKGKMALIANGERPKIIREIFAGKKVGTIFLPK</sequence>
<dbReference type="PANTHER" id="PTHR43654">
    <property type="entry name" value="GLUTAMATE 5-KINASE"/>
    <property type="match status" value="1"/>
</dbReference>
<protein>
    <recommendedName>
        <fullName evidence="8">Glutamate 5-kinase</fullName>
        <ecNumber evidence="8">2.7.2.11</ecNumber>
    </recommendedName>
    <alternativeName>
        <fullName evidence="8">Gamma-glutamyl kinase</fullName>
        <shortName evidence="8">GK</shortName>
    </alternativeName>
</protein>
<evidence type="ECO:0000256" key="2">
    <source>
        <dbReference type="ARBA" id="ARBA00022605"/>
    </source>
</evidence>
<keyword evidence="3 8" id="KW-0641">Proline biosynthesis</keyword>
<evidence type="ECO:0000256" key="7">
    <source>
        <dbReference type="ARBA" id="ARBA00022840"/>
    </source>
</evidence>
<dbReference type="InterPro" id="IPR036393">
    <property type="entry name" value="AceGlu_kinase-like_sf"/>
</dbReference>
<evidence type="ECO:0000256" key="4">
    <source>
        <dbReference type="ARBA" id="ARBA00022679"/>
    </source>
</evidence>
<comment type="subcellular location">
    <subcellularLocation>
        <location evidence="8">Cytoplasm</location>
    </subcellularLocation>
</comment>
<gene>
    <name evidence="8 10" type="primary">proB</name>
    <name evidence="10" type="ORF">COS11_07455</name>
</gene>
<proteinExistence type="inferred from homology"/>
<dbReference type="EMBL" id="PETL01000357">
    <property type="protein sequence ID" value="PIV63440.1"/>
    <property type="molecule type" value="Genomic_DNA"/>
</dbReference>
<dbReference type="InterPro" id="IPR011529">
    <property type="entry name" value="Glu_5kinase"/>
</dbReference>
<evidence type="ECO:0000256" key="6">
    <source>
        <dbReference type="ARBA" id="ARBA00022777"/>
    </source>
</evidence>
<keyword evidence="7 8" id="KW-0067">ATP-binding</keyword>
<dbReference type="SUPFAM" id="SSF53633">
    <property type="entry name" value="Carbamate kinase-like"/>
    <property type="match status" value="1"/>
</dbReference>
<keyword evidence="6 8" id="KW-0418">Kinase</keyword>
<dbReference type="FunFam" id="3.40.1160.10:FF:000018">
    <property type="entry name" value="Glutamate 5-kinase"/>
    <property type="match status" value="1"/>
</dbReference>
<evidence type="ECO:0000256" key="8">
    <source>
        <dbReference type="HAMAP-Rule" id="MF_00456"/>
    </source>
</evidence>
<dbReference type="InterPro" id="IPR001057">
    <property type="entry name" value="Glu/AcGlu_kinase"/>
</dbReference>
<feature type="domain" description="Aspartate/glutamate/uridylate kinase" evidence="9">
    <location>
        <begin position="12"/>
        <end position="244"/>
    </location>
</feature>
<comment type="caution">
    <text evidence="8">Lacks conserved residue(s) required for the propagation of feature annotation.</text>
</comment>
<dbReference type="NCBIfam" id="TIGR01027">
    <property type="entry name" value="proB"/>
    <property type="match status" value="1"/>
</dbReference>
<dbReference type="InterPro" id="IPR041739">
    <property type="entry name" value="G5K_ProB"/>
</dbReference>
<evidence type="ECO:0000256" key="3">
    <source>
        <dbReference type="ARBA" id="ARBA00022650"/>
    </source>
</evidence>
<dbReference type="GO" id="GO:0004349">
    <property type="term" value="F:glutamate 5-kinase activity"/>
    <property type="evidence" value="ECO:0007669"/>
    <property type="project" value="UniProtKB-UniRule"/>
</dbReference>
<comment type="catalytic activity">
    <reaction evidence="8">
        <text>L-glutamate + ATP = L-glutamyl 5-phosphate + ADP</text>
        <dbReference type="Rhea" id="RHEA:14877"/>
        <dbReference type="ChEBI" id="CHEBI:29985"/>
        <dbReference type="ChEBI" id="CHEBI:30616"/>
        <dbReference type="ChEBI" id="CHEBI:58274"/>
        <dbReference type="ChEBI" id="CHEBI:456216"/>
        <dbReference type="EC" id="2.7.2.11"/>
    </reaction>
</comment>
<reference evidence="11" key="1">
    <citation type="submission" date="2017-09" db="EMBL/GenBank/DDBJ databases">
        <title>Depth-based differentiation of microbial function through sediment-hosted aquifers and enrichment of novel symbionts in the deep terrestrial subsurface.</title>
        <authorList>
            <person name="Probst A.J."/>
            <person name="Ladd B."/>
            <person name="Jarett J.K."/>
            <person name="Geller-Mcgrath D.E."/>
            <person name="Sieber C.M.K."/>
            <person name="Emerson J.B."/>
            <person name="Anantharaman K."/>
            <person name="Thomas B.C."/>
            <person name="Malmstrom R."/>
            <person name="Stieglmeier M."/>
            <person name="Klingl A."/>
            <person name="Woyke T."/>
            <person name="Ryan C.M."/>
            <person name="Banfield J.F."/>
        </authorList>
    </citation>
    <scope>NUCLEOTIDE SEQUENCE [LARGE SCALE GENOMIC DNA]</scope>
</reference>
<keyword evidence="4 8" id="KW-0808">Transferase</keyword>
<evidence type="ECO:0000256" key="5">
    <source>
        <dbReference type="ARBA" id="ARBA00022741"/>
    </source>
</evidence>
<keyword evidence="2 8" id="KW-0028">Amino-acid biosynthesis</keyword>
<comment type="pathway">
    <text evidence="8">Amino-acid biosynthesis; L-proline biosynthesis; L-glutamate 5-semialdehyde from L-glutamate: step 1/2.</text>
</comment>
<dbReference type="InterPro" id="IPR005715">
    <property type="entry name" value="Glu_5kinase/COase_Synthase"/>
</dbReference>
<dbReference type="HAMAP" id="MF_00456">
    <property type="entry name" value="ProB"/>
    <property type="match status" value="1"/>
</dbReference>
<accession>A0A2M7E6T1</accession>